<gene>
    <name evidence="2" type="ORF">S01H4_10993</name>
</gene>
<feature type="non-terminal residue" evidence="2">
    <location>
        <position position="74"/>
    </location>
</feature>
<proteinExistence type="predicted"/>
<dbReference type="GO" id="GO:0000160">
    <property type="term" value="P:phosphorelay signal transduction system"/>
    <property type="evidence" value="ECO:0007669"/>
    <property type="project" value="InterPro"/>
</dbReference>
<protein>
    <recommendedName>
        <fullName evidence="1">Response regulatory domain-containing protein</fullName>
    </recommendedName>
</protein>
<dbReference type="PROSITE" id="PS50110">
    <property type="entry name" value="RESPONSE_REGULATORY"/>
    <property type="match status" value="1"/>
</dbReference>
<reference evidence="2" key="1">
    <citation type="journal article" date="2014" name="Front. Microbiol.">
        <title>High frequency of phylogenetically diverse reductive dehalogenase-homologous genes in deep subseafloor sedimentary metagenomes.</title>
        <authorList>
            <person name="Kawai M."/>
            <person name="Futagami T."/>
            <person name="Toyoda A."/>
            <person name="Takaki Y."/>
            <person name="Nishi S."/>
            <person name="Hori S."/>
            <person name="Arai W."/>
            <person name="Tsubouchi T."/>
            <person name="Morono Y."/>
            <person name="Uchiyama I."/>
            <person name="Ito T."/>
            <person name="Fujiyama A."/>
            <person name="Inagaki F."/>
            <person name="Takami H."/>
        </authorList>
    </citation>
    <scope>NUCLEOTIDE SEQUENCE</scope>
    <source>
        <strain evidence="2">Expedition CK06-06</strain>
    </source>
</reference>
<dbReference type="PANTHER" id="PTHR43228">
    <property type="entry name" value="TWO-COMPONENT RESPONSE REGULATOR"/>
    <property type="match status" value="1"/>
</dbReference>
<feature type="domain" description="Response regulatory" evidence="1">
    <location>
        <begin position="4"/>
        <end position="74"/>
    </location>
</feature>
<dbReference type="InterPro" id="IPR058245">
    <property type="entry name" value="NreC/VraR/RcsB-like_REC"/>
</dbReference>
<dbReference type="EMBL" id="BART01004345">
    <property type="protein sequence ID" value="GAG69772.1"/>
    <property type="molecule type" value="Genomic_DNA"/>
</dbReference>
<dbReference type="InterPro" id="IPR011006">
    <property type="entry name" value="CheY-like_superfamily"/>
</dbReference>
<dbReference type="AlphaFoldDB" id="X1AJG7"/>
<dbReference type="InterPro" id="IPR052048">
    <property type="entry name" value="ST_Response_Regulator"/>
</dbReference>
<sequence length="74" mass="8171">MSIRVILVDDHKIVREGLRSLLEKQPDMEVVTEAENGFGALRLVEETAPNIIIMDVAMPGLNGIEATRQIIAKT</sequence>
<evidence type="ECO:0000259" key="1">
    <source>
        <dbReference type="PROSITE" id="PS50110"/>
    </source>
</evidence>
<dbReference type="InterPro" id="IPR001789">
    <property type="entry name" value="Sig_transdc_resp-reg_receiver"/>
</dbReference>
<name>X1AJG7_9ZZZZ</name>
<organism evidence="2">
    <name type="scientific">marine sediment metagenome</name>
    <dbReference type="NCBI Taxonomy" id="412755"/>
    <lineage>
        <taxon>unclassified sequences</taxon>
        <taxon>metagenomes</taxon>
        <taxon>ecological metagenomes</taxon>
    </lineage>
</organism>
<dbReference type="CDD" id="cd17535">
    <property type="entry name" value="REC_NarL-like"/>
    <property type="match status" value="1"/>
</dbReference>
<dbReference type="Pfam" id="PF00072">
    <property type="entry name" value="Response_reg"/>
    <property type="match status" value="1"/>
</dbReference>
<evidence type="ECO:0000313" key="2">
    <source>
        <dbReference type="EMBL" id="GAG69772.1"/>
    </source>
</evidence>
<comment type="caution">
    <text evidence="2">The sequence shown here is derived from an EMBL/GenBank/DDBJ whole genome shotgun (WGS) entry which is preliminary data.</text>
</comment>
<dbReference type="Gene3D" id="3.40.50.2300">
    <property type="match status" value="1"/>
</dbReference>
<dbReference type="SUPFAM" id="SSF52172">
    <property type="entry name" value="CheY-like"/>
    <property type="match status" value="1"/>
</dbReference>
<dbReference type="PANTHER" id="PTHR43228:SF1">
    <property type="entry name" value="TWO-COMPONENT RESPONSE REGULATOR ARR22"/>
    <property type="match status" value="1"/>
</dbReference>
<accession>X1AJG7</accession>